<dbReference type="KEGG" id="vgu:HYG85_19960"/>
<evidence type="ECO:0000313" key="3">
    <source>
        <dbReference type="EMBL" id="QUH31070.1"/>
    </source>
</evidence>
<dbReference type="SUPFAM" id="SSF75304">
    <property type="entry name" value="Amidase signature (AS) enzymes"/>
    <property type="match status" value="1"/>
</dbReference>
<dbReference type="Proteomes" id="UP000677305">
    <property type="component" value="Chromosome"/>
</dbReference>
<dbReference type="EC" id="3.5.1.4" evidence="3"/>
<dbReference type="EMBL" id="CP058561">
    <property type="protein sequence ID" value="QUH31070.1"/>
    <property type="molecule type" value="Genomic_DNA"/>
</dbReference>
<dbReference type="RefSeq" id="WP_212691147.1">
    <property type="nucleotide sequence ID" value="NZ_CP058561.1"/>
</dbReference>
<keyword evidence="1" id="KW-0812">Transmembrane</keyword>
<keyword evidence="3" id="KW-0378">Hydrolase</keyword>
<gene>
    <name evidence="3" type="ORF">HYG85_19960</name>
</gene>
<keyword evidence="1" id="KW-0472">Membrane</keyword>
<keyword evidence="4" id="KW-1185">Reference proteome</keyword>
<accession>A0A8J8MEB2</accession>
<proteinExistence type="predicted"/>
<evidence type="ECO:0000259" key="2">
    <source>
        <dbReference type="Pfam" id="PF01425"/>
    </source>
</evidence>
<feature type="domain" description="Amidase" evidence="2">
    <location>
        <begin position="100"/>
        <end position="529"/>
    </location>
</feature>
<dbReference type="PANTHER" id="PTHR42678:SF34">
    <property type="entry name" value="OS04G0183300 PROTEIN"/>
    <property type="match status" value="1"/>
</dbReference>
<protein>
    <submittedName>
        <fullName evidence="3">Amidase</fullName>
        <ecNumber evidence="3">3.5.1.4</ecNumber>
    </submittedName>
</protein>
<keyword evidence="1" id="KW-1133">Transmembrane helix</keyword>
<reference evidence="3 4" key="1">
    <citation type="submission" date="2020-07" db="EMBL/GenBank/DDBJ databases">
        <title>Vallitalea guaymasensis genome.</title>
        <authorList>
            <person name="Postec A."/>
        </authorList>
    </citation>
    <scope>NUCLEOTIDE SEQUENCE [LARGE SCALE GENOMIC DNA]</scope>
    <source>
        <strain evidence="3 4">Ra1766G1</strain>
    </source>
</reference>
<dbReference type="Pfam" id="PF01425">
    <property type="entry name" value="Amidase"/>
    <property type="match status" value="1"/>
</dbReference>
<dbReference type="PANTHER" id="PTHR42678">
    <property type="entry name" value="AMIDASE"/>
    <property type="match status" value="1"/>
</dbReference>
<organism evidence="3 4">
    <name type="scientific">Vallitalea guaymasensis</name>
    <dbReference type="NCBI Taxonomy" id="1185412"/>
    <lineage>
        <taxon>Bacteria</taxon>
        <taxon>Bacillati</taxon>
        <taxon>Bacillota</taxon>
        <taxon>Clostridia</taxon>
        <taxon>Lachnospirales</taxon>
        <taxon>Vallitaleaceae</taxon>
        <taxon>Vallitalea</taxon>
    </lineage>
</organism>
<feature type="transmembrane region" description="Helical" evidence="1">
    <location>
        <begin position="7"/>
        <end position="26"/>
    </location>
</feature>
<sequence>MKSLRTILTVVFSFAVVAAVILYTQIKKIASSNNQSKKQVDKQEKDIKTTAKRPLDFSAFESDLNKLGDQRYKEIEKSLIESDIRSIQKNIESGNLTYEELVLFYIKRIKEIDNNRLNTVIQLNPDAVVVAREMDEKKNNGEKLSDLHGIPVLLKDNIGTGDKLTNTAGAKVLEDSSCDRDAYIVKKLREAGVIILGKTNLSEWANFMSIDSSNGYSALGGQTHNPYGNYDVGGSSSGSGAGVSANFAPLAIGTETAGSIISPSSQNSVVGIKPTVGLWSRDRIIPLAIDLDTAGPIARTVEDAAMLLGELVGEDENDIATSDAPEKEDYTTYLDKNGLQGMSIGIVTNKEVTSSYRNDDSDIINRIKEELINLGADVKNVELDDKAFRIDGHVDMMAYEYKTGVEEYLNAIGDNAPVKTIKEITGFNKRDLDSRAYYGQYFIEKARDINITEEENTKILSHNRSNTGSAIDEALENDKVDVLISLNNYLSGIYPIAGYPAITVPAGYRDSGEPVGLTITSTKFSEGLLIKAAYAYEQGTKHRIQPNMI</sequence>
<dbReference type="GO" id="GO:0004040">
    <property type="term" value="F:amidase activity"/>
    <property type="evidence" value="ECO:0007669"/>
    <property type="project" value="UniProtKB-EC"/>
</dbReference>
<dbReference type="InterPro" id="IPR023631">
    <property type="entry name" value="Amidase_dom"/>
</dbReference>
<dbReference type="Gene3D" id="3.90.1300.10">
    <property type="entry name" value="Amidase signature (AS) domain"/>
    <property type="match status" value="1"/>
</dbReference>
<dbReference type="InterPro" id="IPR036928">
    <property type="entry name" value="AS_sf"/>
</dbReference>
<evidence type="ECO:0000313" key="4">
    <source>
        <dbReference type="Proteomes" id="UP000677305"/>
    </source>
</evidence>
<name>A0A8J8MEB2_9FIRM</name>
<dbReference type="AlphaFoldDB" id="A0A8J8MEB2"/>
<evidence type="ECO:0000256" key="1">
    <source>
        <dbReference type="SAM" id="Phobius"/>
    </source>
</evidence>